<dbReference type="RefSeq" id="WP_052109733.1">
    <property type="nucleotide sequence ID" value="NZ_JMQC01000009.1"/>
</dbReference>
<dbReference type="Gene3D" id="1.10.10.10">
    <property type="entry name" value="Winged helix-like DNA-binding domain superfamily/Winged helix DNA-binding domain"/>
    <property type="match status" value="1"/>
</dbReference>
<dbReference type="EMBL" id="JMQC01000009">
    <property type="protein sequence ID" value="KFM95635.1"/>
    <property type="molecule type" value="Genomic_DNA"/>
</dbReference>
<organism evidence="1 3">
    <name type="scientific">Bacillus clarus</name>
    <dbReference type="NCBI Taxonomy" id="2338372"/>
    <lineage>
        <taxon>Bacteria</taxon>
        <taxon>Bacillati</taxon>
        <taxon>Bacillota</taxon>
        <taxon>Bacilli</taxon>
        <taxon>Bacillales</taxon>
        <taxon>Bacillaceae</taxon>
        <taxon>Bacillus</taxon>
        <taxon>Bacillus cereus group</taxon>
    </lineage>
</organism>
<gene>
    <name evidence="2" type="ORF">D0U04_22350</name>
    <name evidence="1" type="ORF">DJ93_5560</name>
</gene>
<dbReference type="AlphaFoldDB" id="A0A090YUA2"/>
<protein>
    <submittedName>
        <fullName evidence="1">Uncharacterized protein</fullName>
    </submittedName>
</protein>
<accession>A0A090YUA2</accession>
<evidence type="ECO:0000313" key="3">
    <source>
        <dbReference type="Proteomes" id="UP000029389"/>
    </source>
</evidence>
<evidence type="ECO:0000313" key="4">
    <source>
        <dbReference type="Proteomes" id="UP000264294"/>
    </source>
</evidence>
<reference evidence="1 3" key="1">
    <citation type="submission" date="2014-04" db="EMBL/GenBank/DDBJ databases">
        <authorList>
            <person name="Bishop-Lilly K.A."/>
            <person name="Broomall S.M."/>
            <person name="Chain P.S."/>
            <person name="Chertkov O."/>
            <person name="Coyne S.R."/>
            <person name="Daligault H.E."/>
            <person name="Davenport K.W."/>
            <person name="Erkkila T."/>
            <person name="Frey K.G."/>
            <person name="Gibbons H.S."/>
            <person name="Gu W."/>
            <person name="Jaissle J."/>
            <person name="Johnson S.L."/>
            <person name="Koroleva G.I."/>
            <person name="Ladner J.T."/>
            <person name="Lo C.-C."/>
            <person name="Minogue T.D."/>
            <person name="Munk C."/>
            <person name="Palacios G.F."/>
            <person name="Redden C.L."/>
            <person name="Rosenzweig C.N."/>
            <person name="Scholz M.B."/>
            <person name="Teshima H."/>
            <person name="Xu Y."/>
        </authorList>
    </citation>
    <scope>NUCLEOTIDE SEQUENCE [LARGE SCALE GENOMIC DNA]</scope>
    <source>
        <strain evidence="1 3">BHP</strain>
    </source>
</reference>
<dbReference type="Proteomes" id="UP000029389">
    <property type="component" value="Unassembled WGS sequence"/>
</dbReference>
<evidence type="ECO:0000313" key="2">
    <source>
        <dbReference type="EMBL" id="RFT64316.1"/>
    </source>
</evidence>
<dbReference type="Proteomes" id="UP000264294">
    <property type="component" value="Unassembled WGS sequence"/>
</dbReference>
<evidence type="ECO:0000313" key="1">
    <source>
        <dbReference type="EMBL" id="KFM95635.1"/>
    </source>
</evidence>
<keyword evidence="4" id="KW-1185">Reference proteome</keyword>
<dbReference type="EMBL" id="QVOD01000037">
    <property type="protein sequence ID" value="RFT64316.1"/>
    <property type="molecule type" value="Genomic_DNA"/>
</dbReference>
<name>A0A090YUA2_9BACI</name>
<proteinExistence type="predicted"/>
<sequence>MQRTEKGKERWDTLCKQAVILHEQGMSYTAIGRKLGCPRAKLEVELKKRELWNGISREQIKEIARKRWDSALLLRI</sequence>
<reference evidence="2 4" key="2">
    <citation type="submission" date="2018-08" db="EMBL/GenBank/DDBJ databases">
        <title>Bacillus clarus sp. nov. strain PS00077A.</title>
        <authorList>
            <person name="Mendez Acevedo M."/>
            <person name="Carroll L."/>
            <person name="Mukherjee M."/>
            <person name="Wiedmann M."/>
            <person name="Kovac J."/>
        </authorList>
    </citation>
    <scope>NUCLEOTIDE SEQUENCE [LARGE SCALE GENOMIC DNA]</scope>
    <source>
        <strain evidence="2 4">PS00077A</strain>
    </source>
</reference>
<comment type="caution">
    <text evidence="1">The sequence shown here is derived from an EMBL/GenBank/DDBJ whole genome shotgun (WGS) entry which is preliminary data.</text>
</comment>
<dbReference type="InterPro" id="IPR036388">
    <property type="entry name" value="WH-like_DNA-bd_sf"/>
</dbReference>